<dbReference type="Proteomes" id="UP000822688">
    <property type="component" value="Chromosome 3"/>
</dbReference>
<gene>
    <name evidence="2" type="ORF">KC19_3G116600</name>
</gene>
<sequence length="58" mass="6781">MGRAVSRMWLLVQLECVFAVEWIHTSMHGSVWQLHAKLVRLMHRSIISVTVHSWLVVD</sequence>
<feature type="chain" id="PRO_5035804590" description="Secreted protein" evidence="1">
    <location>
        <begin position="20"/>
        <end position="58"/>
    </location>
</feature>
<evidence type="ECO:0000313" key="3">
    <source>
        <dbReference type="Proteomes" id="UP000822688"/>
    </source>
</evidence>
<evidence type="ECO:0000313" key="2">
    <source>
        <dbReference type="EMBL" id="KAG0583194.1"/>
    </source>
</evidence>
<keyword evidence="3" id="KW-1185">Reference proteome</keyword>
<evidence type="ECO:0008006" key="4">
    <source>
        <dbReference type="Google" id="ProtNLM"/>
    </source>
</evidence>
<evidence type="ECO:0000256" key="1">
    <source>
        <dbReference type="SAM" id="SignalP"/>
    </source>
</evidence>
<dbReference type="AlphaFoldDB" id="A0A8T0IHC4"/>
<dbReference type="EMBL" id="CM026423">
    <property type="protein sequence ID" value="KAG0583194.1"/>
    <property type="molecule type" value="Genomic_DNA"/>
</dbReference>
<accession>A0A8T0IHC4</accession>
<comment type="caution">
    <text evidence="2">The sequence shown here is derived from an EMBL/GenBank/DDBJ whole genome shotgun (WGS) entry which is preliminary data.</text>
</comment>
<protein>
    <recommendedName>
        <fullName evidence="4">Secreted protein</fullName>
    </recommendedName>
</protein>
<proteinExistence type="predicted"/>
<organism evidence="2 3">
    <name type="scientific">Ceratodon purpureus</name>
    <name type="common">Fire moss</name>
    <name type="synonym">Dicranum purpureum</name>
    <dbReference type="NCBI Taxonomy" id="3225"/>
    <lineage>
        <taxon>Eukaryota</taxon>
        <taxon>Viridiplantae</taxon>
        <taxon>Streptophyta</taxon>
        <taxon>Embryophyta</taxon>
        <taxon>Bryophyta</taxon>
        <taxon>Bryophytina</taxon>
        <taxon>Bryopsida</taxon>
        <taxon>Dicranidae</taxon>
        <taxon>Pseudoditrichales</taxon>
        <taxon>Ditrichaceae</taxon>
        <taxon>Ceratodon</taxon>
    </lineage>
</organism>
<keyword evidence="1" id="KW-0732">Signal</keyword>
<name>A0A8T0IHC4_CERPU</name>
<feature type="signal peptide" evidence="1">
    <location>
        <begin position="1"/>
        <end position="19"/>
    </location>
</feature>
<reference evidence="2" key="1">
    <citation type="submission" date="2020-06" db="EMBL/GenBank/DDBJ databases">
        <title>WGS assembly of Ceratodon purpureus strain R40.</title>
        <authorList>
            <person name="Carey S.B."/>
            <person name="Jenkins J."/>
            <person name="Shu S."/>
            <person name="Lovell J.T."/>
            <person name="Sreedasyam A."/>
            <person name="Maumus F."/>
            <person name="Tiley G.P."/>
            <person name="Fernandez-Pozo N."/>
            <person name="Barry K."/>
            <person name="Chen C."/>
            <person name="Wang M."/>
            <person name="Lipzen A."/>
            <person name="Daum C."/>
            <person name="Saski C.A."/>
            <person name="Payton A.C."/>
            <person name="Mcbreen J.C."/>
            <person name="Conrad R.E."/>
            <person name="Kollar L.M."/>
            <person name="Olsson S."/>
            <person name="Huttunen S."/>
            <person name="Landis J.B."/>
            <person name="Wickett N.J."/>
            <person name="Johnson M.G."/>
            <person name="Rensing S.A."/>
            <person name="Grimwood J."/>
            <person name="Schmutz J."/>
            <person name="Mcdaniel S.F."/>
        </authorList>
    </citation>
    <scope>NUCLEOTIDE SEQUENCE</scope>
    <source>
        <strain evidence="2">R40</strain>
    </source>
</reference>